<protein>
    <recommendedName>
        <fullName evidence="3">DUF3617 family protein</fullName>
    </recommendedName>
</protein>
<keyword evidence="2" id="KW-1185">Reference proteome</keyword>
<evidence type="ECO:0000313" key="1">
    <source>
        <dbReference type="EMBL" id="MCS0606670.1"/>
    </source>
</evidence>
<dbReference type="EMBL" id="JANUGV010000001">
    <property type="protein sequence ID" value="MCS0606670.1"/>
    <property type="molecule type" value="Genomic_DNA"/>
</dbReference>
<evidence type="ECO:0000313" key="2">
    <source>
        <dbReference type="Proteomes" id="UP001205861"/>
    </source>
</evidence>
<sequence>MSTNRKSTERSISRLRPGHGADLLLALTGLAWSPANATTENETMLINSPLPHEKLGAGRESEKVHWVRLHGYVEGEKGHVALLDELKADVQSCVRSPLSGHSKPPRVWPDYVQSFQSDTYEAANRKITYSTTLVYGLNPTDCSLIETRRVVATLASTKGTCQIDFDHKIAHGVCDARAHGGAPVVVNIAPQSSAAIGRAGARNAPSQAALAAMEQAMKQFAPVKTGERKTITGIECEVETQMFGTVCISRGGSFPGYSAVRKGGGAGIELEWTNIAGSNAQALKAQLDASVNASVFAPYLADGFQVTNITRRK</sequence>
<comment type="caution">
    <text evidence="1">The sequence shown here is derived from an EMBL/GenBank/DDBJ whole genome shotgun (WGS) entry which is preliminary data.</text>
</comment>
<gene>
    <name evidence="1" type="ORF">NX773_00635</name>
</gene>
<proteinExistence type="predicted"/>
<name>A0ABT2BDS6_9BURK</name>
<reference evidence="1 2" key="1">
    <citation type="submission" date="2022-08" db="EMBL/GenBank/DDBJ databases">
        <title>Reclassification of Massilia species as members of the genera Telluria, Duganella, Pseudoduganella, Mokoshia gen. nov. and Zemynaea gen. nov. using orthogonal and non-orthogonal genome-based approaches.</title>
        <authorList>
            <person name="Bowman J.P."/>
        </authorList>
    </citation>
    <scope>NUCLEOTIDE SEQUENCE [LARGE SCALE GENOMIC DNA]</scope>
    <source>
        <strain evidence="1 2">JCM 31607</strain>
    </source>
</reference>
<organism evidence="1 2">
    <name type="scientific">Massilia solisilvae</name>
    <dbReference type="NCBI Taxonomy" id="1811225"/>
    <lineage>
        <taxon>Bacteria</taxon>
        <taxon>Pseudomonadati</taxon>
        <taxon>Pseudomonadota</taxon>
        <taxon>Betaproteobacteria</taxon>
        <taxon>Burkholderiales</taxon>
        <taxon>Oxalobacteraceae</taxon>
        <taxon>Telluria group</taxon>
        <taxon>Massilia</taxon>
    </lineage>
</organism>
<evidence type="ECO:0008006" key="3">
    <source>
        <dbReference type="Google" id="ProtNLM"/>
    </source>
</evidence>
<dbReference type="Proteomes" id="UP001205861">
    <property type="component" value="Unassembled WGS sequence"/>
</dbReference>
<dbReference type="RefSeq" id="WP_258854475.1">
    <property type="nucleotide sequence ID" value="NZ_JANUGV010000001.1"/>
</dbReference>
<accession>A0ABT2BDS6</accession>